<sequence>MKLLIKYRHKIVSFGLLPTIITLIGLHFFPATAMLGIGLAISLIGLAYDFFQLKSLNFFLLQGTAGIGTCFLLRLFTGYEYIPPRSITPTLEFMLLIFAFIYLTAPETYHSLLKKFRLDSSISYRLEARVIVILSGLHLLSLFLLQNVISIHTNYVHYTLVFYAPALIYIICLIINMTGIRMAASTYAPPCCVIRIAPICNGKIYLIPYAKADSGKRVWDVPLIFPFEKCPYKSERFAAEKVKAFLQKQPGKCSFISPRLILKYRIDRLTPYPIQLFILPIDKEEKSIAPEGRYFTFAELIESPENFSEILLAEKEHLQISANLWKEFNFR</sequence>
<gene>
    <name evidence="2" type="ORF">H9928_00720</name>
</gene>
<dbReference type="EMBL" id="JAHLFJ010000005">
    <property type="protein sequence ID" value="MBU3855081.1"/>
    <property type="molecule type" value="Genomic_DNA"/>
</dbReference>
<organism evidence="2 3">
    <name type="scientific">Candidatus Phocaeicola excrementipullorum</name>
    <dbReference type="NCBI Taxonomy" id="2838731"/>
    <lineage>
        <taxon>Bacteria</taxon>
        <taxon>Pseudomonadati</taxon>
        <taxon>Bacteroidota</taxon>
        <taxon>Bacteroidia</taxon>
        <taxon>Bacteroidales</taxon>
        <taxon>Bacteroidaceae</taxon>
        <taxon>Phocaeicola</taxon>
    </lineage>
</organism>
<keyword evidence="1" id="KW-1133">Transmembrane helix</keyword>
<feature type="transmembrane region" description="Helical" evidence="1">
    <location>
        <begin position="58"/>
        <end position="75"/>
    </location>
</feature>
<reference evidence="2" key="1">
    <citation type="journal article" date="2021" name="PeerJ">
        <title>Extensive microbial diversity within the chicken gut microbiome revealed by metagenomics and culture.</title>
        <authorList>
            <person name="Gilroy R."/>
            <person name="Ravi A."/>
            <person name="Getino M."/>
            <person name="Pursley I."/>
            <person name="Horton D.L."/>
            <person name="Alikhan N.F."/>
            <person name="Baker D."/>
            <person name="Gharbi K."/>
            <person name="Hall N."/>
            <person name="Watson M."/>
            <person name="Adriaenssens E.M."/>
            <person name="Foster-Nyarko E."/>
            <person name="Jarju S."/>
            <person name="Secka A."/>
            <person name="Antonio M."/>
            <person name="Oren A."/>
            <person name="Chaudhuri R.R."/>
            <person name="La Ragione R."/>
            <person name="Hildebrand F."/>
            <person name="Pallen M.J."/>
        </authorList>
    </citation>
    <scope>NUCLEOTIDE SEQUENCE</scope>
    <source>
        <strain evidence="2">8470</strain>
    </source>
</reference>
<keyword evidence="1" id="KW-0812">Transmembrane</keyword>
<reference evidence="2" key="2">
    <citation type="submission" date="2021-04" db="EMBL/GenBank/DDBJ databases">
        <authorList>
            <person name="Gilroy R."/>
        </authorList>
    </citation>
    <scope>NUCLEOTIDE SEQUENCE</scope>
    <source>
        <strain evidence="2">8470</strain>
    </source>
</reference>
<accession>A0A948TKK4</accession>
<evidence type="ECO:0000313" key="2">
    <source>
        <dbReference type="EMBL" id="MBU3855081.1"/>
    </source>
</evidence>
<feature type="transmembrane region" description="Helical" evidence="1">
    <location>
        <begin position="87"/>
        <end position="105"/>
    </location>
</feature>
<proteinExistence type="predicted"/>
<dbReference type="AlphaFoldDB" id="A0A948TKK4"/>
<name>A0A948TKK4_9BACT</name>
<keyword evidence="1" id="KW-0472">Membrane</keyword>
<evidence type="ECO:0000256" key="1">
    <source>
        <dbReference type="SAM" id="Phobius"/>
    </source>
</evidence>
<feature type="transmembrane region" description="Helical" evidence="1">
    <location>
        <begin position="155"/>
        <end position="175"/>
    </location>
</feature>
<feature type="transmembrane region" description="Helical" evidence="1">
    <location>
        <begin position="126"/>
        <end position="149"/>
    </location>
</feature>
<comment type="caution">
    <text evidence="2">The sequence shown here is derived from an EMBL/GenBank/DDBJ whole genome shotgun (WGS) entry which is preliminary data.</text>
</comment>
<feature type="transmembrane region" description="Helical" evidence="1">
    <location>
        <begin position="35"/>
        <end position="51"/>
    </location>
</feature>
<evidence type="ECO:0000313" key="3">
    <source>
        <dbReference type="Proteomes" id="UP000784286"/>
    </source>
</evidence>
<protein>
    <recommendedName>
        <fullName evidence="4">Transmembrane protein</fullName>
    </recommendedName>
</protein>
<dbReference type="Proteomes" id="UP000784286">
    <property type="component" value="Unassembled WGS sequence"/>
</dbReference>
<evidence type="ECO:0008006" key="4">
    <source>
        <dbReference type="Google" id="ProtNLM"/>
    </source>
</evidence>